<evidence type="ECO:0000313" key="2">
    <source>
        <dbReference type="EMBL" id="EKF55560.1"/>
    </source>
</evidence>
<keyword evidence="1" id="KW-0732">Signal</keyword>
<dbReference type="InterPro" id="IPR027396">
    <property type="entry name" value="DsrEFH-like"/>
</dbReference>
<sequence length="137" mass="15544">MKHFILFISTLLLSFGVVQAQDFDPQKNNYLLLTKNINQLKPVLLTAEELAKEDGNSYGEFYVVICGKTVKDIPDNNSFKKLLKKAKEQHVKVFVCGISLDKFQVDPSELPDQLIRTENGILFGFQFSKKGFISLTI</sequence>
<dbReference type="eggNOG" id="COG1416">
    <property type="taxonomic scope" value="Bacteria"/>
</dbReference>
<comment type="caution">
    <text evidence="2">The sequence shown here is derived from an EMBL/GenBank/DDBJ whole genome shotgun (WGS) entry which is preliminary data.</text>
</comment>
<dbReference type="EMBL" id="AMSG01000006">
    <property type="protein sequence ID" value="EKF55560.1"/>
    <property type="molecule type" value="Genomic_DNA"/>
</dbReference>
<feature type="chain" id="PRO_5003865621" evidence="1">
    <location>
        <begin position="21"/>
        <end position="137"/>
    </location>
</feature>
<dbReference type="AlphaFoldDB" id="K2PSL5"/>
<organism evidence="2 3">
    <name type="scientific">Galbibacter marinus</name>
    <dbReference type="NCBI Taxonomy" id="555500"/>
    <lineage>
        <taxon>Bacteria</taxon>
        <taxon>Pseudomonadati</taxon>
        <taxon>Bacteroidota</taxon>
        <taxon>Flavobacteriia</taxon>
        <taxon>Flavobacteriales</taxon>
        <taxon>Flavobacteriaceae</taxon>
        <taxon>Galbibacter</taxon>
    </lineage>
</organism>
<dbReference type="OrthoDB" id="1445762at2"/>
<proteinExistence type="predicted"/>
<protein>
    <submittedName>
        <fullName evidence="2">Uncharacterized protein</fullName>
    </submittedName>
</protein>
<dbReference type="InterPro" id="IPR003787">
    <property type="entry name" value="Sulphur_relay_DsrE/F-like"/>
</dbReference>
<evidence type="ECO:0000313" key="3">
    <source>
        <dbReference type="Proteomes" id="UP000007364"/>
    </source>
</evidence>
<name>K2PSL5_9FLAO</name>
<dbReference type="Gene3D" id="3.40.1260.10">
    <property type="entry name" value="DsrEFH-like"/>
    <property type="match status" value="1"/>
</dbReference>
<accession>K2PSL5</accession>
<dbReference type="Pfam" id="PF02635">
    <property type="entry name" value="DsrE"/>
    <property type="match status" value="1"/>
</dbReference>
<feature type="signal peptide" evidence="1">
    <location>
        <begin position="1"/>
        <end position="20"/>
    </location>
</feature>
<keyword evidence="3" id="KW-1185">Reference proteome</keyword>
<dbReference type="SUPFAM" id="SSF75169">
    <property type="entry name" value="DsrEFH-like"/>
    <property type="match status" value="1"/>
</dbReference>
<reference evidence="2 3" key="1">
    <citation type="journal article" date="2012" name="J. Bacteriol.">
        <title>Genome Sequence of Galbibacter marinum Type Strain ck-I2-15.</title>
        <authorList>
            <person name="Lai Q."/>
            <person name="Li C."/>
            <person name="Shao Z."/>
        </authorList>
    </citation>
    <scope>NUCLEOTIDE SEQUENCE [LARGE SCALE GENOMIC DNA]</scope>
    <source>
        <strain evidence="3">ck-I2-15</strain>
    </source>
</reference>
<evidence type="ECO:0000256" key="1">
    <source>
        <dbReference type="SAM" id="SignalP"/>
    </source>
</evidence>
<dbReference type="STRING" id="555500.I215_06357"/>
<dbReference type="Proteomes" id="UP000007364">
    <property type="component" value="Unassembled WGS sequence"/>
</dbReference>
<gene>
    <name evidence="2" type="ORF">I215_06357</name>
</gene>
<dbReference type="RefSeq" id="WP_008991141.1">
    <property type="nucleotide sequence ID" value="NZ_AMSG01000006.1"/>
</dbReference>